<dbReference type="SUPFAM" id="SSF55729">
    <property type="entry name" value="Acyl-CoA N-acyltransferases (Nat)"/>
    <property type="match status" value="1"/>
</dbReference>
<dbReference type="Proteomes" id="UP001178281">
    <property type="component" value="Unassembled WGS sequence"/>
</dbReference>
<dbReference type="PROSITE" id="PS51186">
    <property type="entry name" value="GNAT"/>
    <property type="match status" value="1"/>
</dbReference>
<dbReference type="GO" id="GO:0016747">
    <property type="term" value="F:acyltransferase activity, transferring groups other than amino-acyl groups"/>
    <property type="evidence" value="ECO:0007669"/>
    <property type="project" value="InterPro"/>
</dbReference>
<reference evidence="2" key="1">
    <citation type="submission" date="2023-08" db="EMBL/GenBank/DDBJ databases">
        <title>The draft genome of Tsukamurella strandjordii strain 050030.</title>
        <authorList>
            <person name="Zhao F."/>
            <person name="Feng Y."/>
            <person name="Zong Z."/>
        </authorList>
    </citation>
    <scope>NUCLEOTIDE SEQUENCE</scope>
    <source>
        <strain evidence="2">050030</strain>
    </source>
</reference>
<dbReference type="InterPro" id="IPR016181">
    <property type="entry name" value="Acyl_CoA_acyltransferase"/>
</dbReference>
<evidence type="ECO:0000313" key="3">
    <source>
        <dbReference type="Proteomes" id="UP001178281"/>
    </source>
</evidence>
<dbReference type="Gene3D" id="3.40.630.30">
    <property type="match status" value="1"/>
</dbReference>
<dbReference type="InterPro" id="IPR052523">
    <property type="entry name" value="Trichothecene_AcTrans"/>
</dbReference>
<protein>
    <submittedName>
        <fullName evidence="2">GNAT family N-acetyltransferase</fullName>
    </submittedName>
</protein>
<keyword evidence="3" id="KW-1185">Reference proteome</keyword>
<name>A0AA90NDF6_9ACTN</name>
<dbReference type="AlphaFoldDB" id="A0AA90NDF6"/>
<accession>A0AA90NDF6</accession>
<dbReference type="PANTHER" id="PTHR42791:SF1">
    <property type="entry name" value="N-ACETYLTRANSFERASE DOMAIN-CONTAINING PROTEIN"/>
    <property type="match status" value="1"/>
</dbReference>
<dbReference type="EMBL" id="JAUTIX010000002">
    <property type="protein sequence ID" value="MDP0397168.1"/>
    <property type="molecule type" value="Genomic_DNA"/>
</dbReference>
<proteinExistence type="predicted"/>
<evidence type="ECO:0000313" key="2">
    <source>
        <dbReference type="EMBL" id="MDP0397168.1"/>
    </source>
</evidence>
<gene>
    <name evidence="2" type="ORF">Q7X28_04445</name>
</gene>
<dbReference type="RefSeq" id="WP_305110437.1">
    <property type="nucleotide sequence ID" value="NZ_JAUTIX010000002.1"/>
</dbReference>
<comment type="caution">
    <text evidence="2">The sequence shown here is derived from an EMBL/GenBank/DDBJ whole genome shotgun (WGS) entry which is preliminary data.</text>
</comment>
<dbReference type="Pfam" id="PF00583">
    <property type="entry name" value="Acetyltransf_1"/>
    <property type="match status" value="1"/>
</dbReference>
<organism evidence="2 3">
    <name type="scientific">Tsukamurella strandjordii</name>
    <dbReference type="NCBI Taxonomy" id="147577"/>
    <lineage>
        <taxon>Bacteria</taxon>
        <taxon>Bacillati</taxon>
        <taxon>Actinomycetota</taxon>
        <taxon>Actinomycetes</taxon>
        <taxon>Mycobacteriales</taxon>
        <taxon>Tsukamurellaceae</taxon>
        <taxon>Tsukamurella</taxon>
    </lineage>
</organism>
<feature type="domain" description="N-acetyltransferase" evidence="1">
    <location>
        <begin position="4"/>
        <end position="189"/>
    </location>
</feature>
<dbReference type="PANTHER" id="PTHR42791">
    <property type="entry name" value="GNAT FAMILY ACETYLTRANSFERASE"/>
    <property type="match status" value="1"/>
</dbReference>
<dbReference type="InterPro" id="IPR000182">
    <property type="entry name" value="GNAT_dom"/>
</dbReference>
<sequence length="191" mass="20300">MTGVRTRTAVAGELDTLSALCADAFHDDPLTRWTHPDAAMRPPILRMMFAAALSHALTTGGVLVATGSDDTVVGASIWLTEASSGDIPGDDPLAHRMRAIQAATDAARPHSPHVYLPSMAVDSRLRGHGIGAALMADGAGRAAARGLPVYLEASSEDNRRFYARHGFADRGGPVRITPDGPTIWPMWRESH</sequence>
<evidence type="ECO:0000259" key="1">
    <source>
        <dbReference type="PROSITE" id="PS51186"/>
    </source>
</evidence>